<gene>
    <name evidence="2" type="ORF">ACFSDE_11135</name>
</gene>
<keyword evidence="3" id="KW-1185">Reference proteome</keyword>
<dbReference type="InterPro" id="IPR023753">
    <property type="entry name" value="FAD/NAD-binding_dom"/>
</dbReference>
<evidence type="ECO:0000313" key="3">
    <source>
        <dbReference type="Proteomes" id="UP001597351"/>
    </source>
</evidence>
<organism evidence="2 3">
    <name type="scientific">Nocardioides aestuarii</name>
    <dbReference type="NCBI Taxonomy" id="252231"/>
    <lineage>
        <taxon>Bacteria</taxon>
        <taxon>Bacillati</taxon>
        <taxon>Actinomycetota</taxon>
        <taxon>Actinomycetes</taxon>
        <taxon>Propionibacteriales</taxon>
        <taxon>Nocardioidaceae</taxon>
        <taxon>Nocardioides</taxon>
    </lineage>
</organism>
<evidence type="ECO:0000259" key="1">
    <source>
        <dbReference type="Pfam" id="PF07992"/>
    </source>
</evidence>
<evidence type="ECO:0000313" key="2">
    <source>
        <dbReference type="EMBL" id="MFD1947344.1"/>
    </source>
</evidence>
<dbReference type="Pfam" id="PF07992">
    <property type="entry name" value="Pyr_redox_2"/>
    <property type="match status" value="1"/>
</dbReference>
<dbReference type="RefSeq" id="WP_343918351.1">
    <property type="nucleotide sequence ID" value="NZ_BAAAJT010000002.1"/>
</dbReference>
<dbReference type="SUPFAM" id="SSF51905">
    <property type="entry name" value="FAD/NAD(P)-binding domain"/>
    <property type="match status" value="1"/>
</dbReference>
<dbReference type="InterPro" id="IPR036188">
    <property type="entry name" value="FAD/NAD-bd_sf"/>
</dbReference>
<accession>A0ABW4TPB5</accession>
<protein>
    <submittedName>
        <fullName evidence="2">FAD-dependent oxidoreductase</fullName>
    </submittedName>
</protein>
<dbReference type="EMBL" id="JBHUGD010000003">
    <property type="protein sequence ID" value="MFD1947344.1"/>
    <property type="molecule type" value="Genomic_DNA"/>
</dbReference>
<reference evidence="3" key="1">
    <citation type="journal article" date="2019" name="Int. J. Syst. Evol. Microbiol.">
        <title>The Global Catalogue of Microorganisms (GCM) 10K type strain sequencing project: providing services to taxonomists for standard genome sequencing and annotation.</title>
        <authorList>
            <consortium name="The Broad Institute Genomics Platform"/>
            <consortium name="The Broad Institute Genome Sequencing Center for Infectious Disease"/>
            <person name="Wu L."/>
            <person name="Ma J."/>
        </authorList>
    </citation>
    <scope>NUCLEOTIDE SEQUENCE [LARGE SCALE GENOMIC DNA]</scope>
    <source>
        <strain evidence="3">CGMCC 1.12477</strain>
    </source>
</reference>
<feature type="domain" description="FAD/NAD(P)-binding" evidence="1">
    <location>
        <begin position="13"/>
        <end position="219"/>
    </location>
</feature>
<proteinExistence type="predicted"/>
<sequence length="493" mass="55037">MTADHTSAPSDHYEVVVVGAGIAGLNALAVASGYLGPHDRVLLVDRRHRVGGMWVDTYPYVRLHQPHPFFTAGDIPWTLGEGRAYLATKWEVLDHFSHCIAELRHRVRLDQWLETEYVGHEVVDGTVRVTCRGAEGRERVASAERFVKATSLEIMPNRPFPVSSEQVQSVTPESDVREGEIARSTAPVWIVGGGKTAMDTARAIITAQPGREVNMLAGSGTFFLERDRAFPTGHRRWWGGQRGYPYFRDWSMRFDGTNEREVMRWVSDHPSTISITPRPRDFLFGQLSRSEATTISAGLRQVVTDHLVDVVDEGGRPHLELRSGARRAIEPGSWLVNCSGHFFRGEQQPYAPYTSAGGRVATVTPRSTIALLASFSGYFITHLLMLGKLDELPLYEVDADTLGRRDRDAWACTVVAVHMHNLSVMIDALPRTVFARNGLDFEKWFPLHRQLLTSVQVMREHGALIEHTAAALDRVREVHGVRCGPLPELAAAR</sequence>
<dbReference type="Gene3D" id="3.50.50.60">
    <property type="entry name" value="FAD/NAD(P)-binding domain"/>
    <property type="match status" value="1"/>
</dbReference>
<name>A0ABW4TPB5_9ACTN</name>
<dbReference type="Proteomes" id="UP001597351">
    <property type="component" value="Unassembled WGS sequence"/>
</dbReference>
<comment type="caution">
    <text evidence="2">The sequence shown here is derived from an EMBL/GenBank/DDBJ whole genome shotgun (WGS) entry which is preliminary data.</text>
</comment>